<dbReference type="Proteomes" id="UP000775213">
    <property type="component" value="Unassembled WGS sequence"/>
</dbReference>
<protein>
    <submittedName>
        <fullName evidence="1">Uncharacterized protein</fullName>
    </submittedName>
</protein>
<proteinExistence type="predicted"/>
<organism evidence="1 2">
    <name type="scientific">Dendrobium chrysotoxum</name>
    <name type="common">Orchid</name>
    <dbReference type="NCBI Taxonomy" id="161865"/>
    <lineage>
        <taxon>Eukaryota</taxon>
        <taxon>Viridiplantae</taxon>
        <taxon>Streptophyta</taxon>
        <taxon>Embryophyta</taxon>
        <taxon>Tracheophyta</taxon>
        <taxon>Spermatophyta</taxon>
        <taxon>Magnoliopsida</taxon>
        <taxon>Liliopsida</taxon>
        <taxon>Asparagales</taxon>
        <taxon>Orchidaceae</taxon>
        <taxon>Epidendroideae</taxon>
        <taxon>Malaxideae</taxon>
        <taxon>Dendrobiinae</taxon>
        <taxon>Dendrobium</taxon>
    </lineage>
</organism>
<gene>
    <name evidence="1" type="ORF">IEQ34_023429</name>
</gene>
<evidence type="ECO:0000313" key="1">
    <source>
        <dbReference type="EMBL" id="KAH0447738.1"/>
    </source>
</evidence>
<name>A0AAV7FWG5_DENCH</name>
<dbReference type="AlphaFoldDB" id="A0AAV7FWG5"/>
<accession>A0AAV7FWG5</accession>
<sequence length="70" mass="7719">MAMTMGSKAVRRSESERLPQFGLFSLQLGNNEVGIASNRGSACRGEYVTRALYTPPVTPWKWVSPEASDQ</sequence>
<dbReference type="EMBL" id="JAGFBR010000067">
    <property type="protein sequence ID" value="KAH0447738.1"/>
    <property type="molecule type" value="Genomic_DNA"/>
</dbReference>
<reference evidence="1 2" key="1">
    <citation type="journal article" date="2021" name="Hortic Res">
        <title>Chromosome-scale assembly of the Dendrobium chrysotoxum genome enhances the understanding of orchid evolution.</title>
        <authorList>
            <person name="Zhang Y."/>
            <person name="Zhang G.Q."/>
            <person name="Zhang D."/>
            <person name="Liu X.D."/>
            <person name="Xu X.Y."/>
            <person name="Sun W.H."/>
            <person name="Yu X."/>
            <person name="Zhu X."/>
            <person name="Wang Z.W."/>
            <person name="Zhao X."/>
            <person name="Zhong W.Y."/>
            <person name="Chen H."/>
            <person name="Yin W.L."/>
            <person name="Huang T."/>
            <person name="Niu S.C."/>
            <person name="Liu Z.J."/>
        </authorList>
    </citation>
    <scope>NUCLEOTIDE SEQUENCE [LARGE SCALE GENOMIC DNA]</scope>
    <source>
        <strain evidence="1">Lindl</strain>
    </source>
</reference>
<evidence type="ECO:0000313" key="2">
    <source>
        <dbReference type="Proteomes" id="UP000775213"/>
    </source>
</evidence>
<comment type="caution">
    <text evidence="1">The sequence shown here is derived from an EMBL/GenBank/DDBJ whole genome shotgun (WGS) entry which is preliminary data.</text>
</comment>
<keyword evidence="2" id="KW-1185">Reference proteome</keyword>